<sequence>MNQKSLEELFIKYSWLIIFFLLQTQFSSPNLQNPPLPFYALSYCITSFIKKKKSYCLIHSQFPHIDIKSSNSGSRVIKDKDDSYCNGDGNGSKNGEDIVTNSLKVAEWYL</sequence>
<feature type="signal peptide" evidence="1">
    <location>
        <begin position="1"/>
        <end position="27"/>
    </location>
</feature>
<protein>
    <submittedName>
        <fullName evidence="2">Uncharacterized protein</fullName>
    </submittedName>
</protein>
<proteinExistence type="predicted"/>
<dbReference type="Proteomes" id="UP000615446">
    <property type="component" value="Unassembled WGS sequence"/>
</dbReference>
<comment type="caution">
    <text evidence="2">The sequence shown here is derived from an EMBL/GenBank/DDBJ whole genome shotgun (WGS) entry which is preliminary data.</text>
</comment>
<gene>
    <name evidence="2" type="ORF">RCL2_001757000</name>
</gene>
<evidence type="ECO:0000313" key="2">
    <source>
        <dbReference type="EMBL" id="GES90739.1"/>
    </source>
</evidence>
<reference evidence="2" key="1">
    <citation type="submission" date="2019-10" db="EMBL/GenBank/DDBJ databases">
        <title>Conservation and host-specific expression of non-tandemly repeated heterogenous ribosome RNA gene in arbuscular mycorrhizal fungi.</title>
        <authorList>
            <person name="Maeda T."/>
            <person name="Kobayashi Y."/>
            <person name="Nakagawa T."/>
            <person name="Ezawa T."/>
            <person name="Yamaguchi K."/>
            <person name="Bino T."/>
            <person name="Nishimoto Y."/>
            <person name="Shigenobu S."/>
            <person name="Kawaguchi M."/>
        </authorList>
    </citation>
    <scope>NUCLEOTIDE SEQUENCE</scope>
    <source>
        <strain evidence="2">HR1</strain>
    </source>
</reference>
<evidence type="ECO:0000313" key="3">
    <source>
        <dbReference type="Proteomes" id="UP000615446"/>
    </source>
</evidence>
<dbReference type="EMBL" id="BLAL01000196">
    <property type="protein sequence ID" value="GES90739.1"/>
    <property type="molecule type" value="Genomic_DNA"/>
</dbReference>
<organism evidence="2 3">
    <name type="scientific">Rhizophagus clarus</name>
    <dbReference type="NCBI Taxonomy" id="94130"/>
    <lineage>
        <taxon>Eukaryota</taxon>
        <taxon>Fungi</taxon>
        <taxon>Fungi incertae sedis</taxon>
        <taxon>Mucoromycota</taxon>
        <taxon>Glomeromycotina</taxon>
        <taxon>Glomeromycetes</taxon>
        <taxon>Glomerales</taxon>
        <taxon>Glomeraceae</taxon>
        <taxon>Rhizophagus</taxon>
    </lineage>
</organism>
<feature type="chain" id="PRO_5034431329" evidence="1">
    <location>
        <begin position="28"/>
        <end position="110"/>
    </location>
</feature>
<dbReference type="AlphaFoldDB" id="A0A8H3QVH0"/>
<keyword evidence="1" id="KW-0732">Signal</keyword>
<evidence type="ECO:0000256" key="1">
    <source>
        <dbReference type="SAM" id="SignalP"/>
    </source>
</evidence>
<name>A0A8H3QVH0_9GLOM</name>
<accession>A0A8H3QVH0</accession>